<sequence>MTAAPTALPPSPLNEDRKVLLARLVEGLDGPSLWWLSGYTAGLAQVQAPPHLAVLPGGAAAAATPQAGQRLTILYGSQTGNARREAEKIAQAAEAAGLAVRLVRTDAYATRELAGERLLYLVISTQGEGDPPDDSIGFTEFLLGKRAPKLPELKFAVLGLGDTSYADFCGIARKLDGRLAELGAQRVAELGQADLDIDTVAGPWRERALAQARELLKSTAAPAAHLATVTPLRPAAAAWSHERPFPAEVLANQRISGREFKGQGFLQYGSGDKDVRHIELSLEGSGLAYEPGDALGIRHRNPPALVDAVLGATRLDGNAAVTSGEHTLPLSEWLATRRELTRLSRPFLAAHAERSGAKALTELLDPTQSAGLAALLADHQLVDVLRRWPADWDHDALLAALRPQAQRLYSIASSRKRVGEEAHLTVDVLGYHAHGHEHGGAASGFLAALDEGGQVPVYIEPNERFRVPADGARDIVMIGPGTGVAPFRAFVQERAETGATGRNWLFFGAQRFNTGFLYQVEWQDALQRKELHRLDLAFSRDQADKVYVQHRLRERGAELYDWLQNGAHLYVCGAIAMGKDVHAALLDIVATHNGGDAEAAAEYLTSLQTGGRYSRDVY</sequence>
<evidence type="ECO:0000256" key="11">
    <source>
        <dbReference type="ARBA" id="ARBA00023192"/>
    </source>
</evidence>
<keyword evidence="4" id="KW-0028">Amino-acid biosynthesis</keyword>
<comment type="caution">
    <text evidence="14">The sequence shown here is derived from an EMBL/GenBank/DDBJ whole genome shotgun (WGS) entry which is preliminary data.</text>
</comment>
<dbReference type="PROSITE" id="PS51384">
    <property type="entry name" value="FAD_FR"/>
    <property type="match status" value="1"/>
</dbReference>
<keyword evidence="15" id="KW-1185">Reference proteome</keyword>
<evidence type="ECO:0000256" key="1">
    <source>
        <dbReference type="ARBA" id="ARBA00001917"/>
    </source>
</evidence>
<dbReference type="NCBIfam" id="TIGR01931">
    <property type="entry name" value="cysJ"/>
    <property type="match status" value="1"/>
</dbReference>
<organism evidence="14 15">
    <name type="scientific">Pseudoxanthomonas kaohsiungensis</name>
    <dbReference type="NCBI Taxonomy" id="283923"/>
    <lineage>
        <taxon>Bacteria</taxon>
        <taxon>Pseudomonadati</taxon>
        <taxon>Pseudomonadota</taxon>
        <taxon>Gammaproteobacteria</taxon>
        <taxon>Lysobacterales</taxon>
        <taxon>Lysobacteraceae</taxon>
        <taxon>Pseudoxanthomonas</taxon>
    </lineage>
</organism>
<keyword evidence="7" id="KW-0274">FAD</keyword>
<dbReference type="Pfam" id="PF00175">
    <property type="entry name" value="NAD_binding_1"/>
    <property type="match status" value="1"/>
</dbReference>
<name>A0ABW3LVE1_9GAMM</name>
<dbReference type="Pfam" id="PF00667">
    <property type="entry name" value="FAD_binding_1"/>
    <property type="match status" value="1"/>
</dbReference>
<proteinExistence type="predicted"/>
<dbReference type="Gene3D" id="2.40.30.10">
    <property type="entry name" value="Translation factors"/>
    <property type="match status" value="1"/>
</dbReference>
<dbReference type="InterPro" id="IPR039261">
    <property type="entry name" value="FNR_nucleotide-bd"/>
</dbReference>
<protein>
    <submittedName>
        <fullName evidence="14">Assimilatory sulfite reductase (NADPH) flavoprotein subunit</fullName>
        <ecNumber evidence="14">1.8.1.2</ecNumber>
    </submittedName>
</protein>
<dbReference type="EC" id="1.8.1.2" evidence="14"/>
<dbReference type="PRINTS" id="PR00371">
    <property type="entry name" value="FPNCR"/>
</dbReference>
<dbReference type="Proteomes" id="UP001597033">
    <property type="component" value="Unassembled WGS sequence"/>
</dbReference>
<evidence type="ECO:0000256" key="8">
    <source>
        <dbReference type="ARBA" id="ARBA00022857"/>
    </source>
</evidence>
<keyword evidence="10 14" id="KW-0560">Oxidoreductase</keyword>
<keyword evidence="3" id="KW-0813">Transport</keyword>
<evidence type="ECO:0000256" key="9">
    <source>
        <dbReference type="ARBA" id="ARBA00022982"/>
    </source>
</evidence>
<feature type="domain" description="FAD-binding FR-type" evidence="13">
    <location>
        <begin position="242"/>
        <end position="468"/>
    </location>
</feature>
<evidence type="ECO:0000313" key="15">
    <source>
        <dbReference type="Proteomes" id="UP001597033"/>
    </source>
</evidence>
<dbReference type="InterPro" id="IPR003097">
    <property type="entry name" value="CysJ-like_FAD-binding"/>
</dbReference>
<dbReference type="CDD" id="cd06199">
    <property type="entry name" value="SiR"/>
    <property type="match status" value="1"/>
</dbReference>
<dbReference type="InterPro" id="IPR029039">
    <property type="entry name" value="Flavoprotein-like_sf"/>
</dbReference>
<dbReference type="PANTHER" id="PTHR19384">
    <property type="entry name" value="NITRIC OXIDE SYNTHASE-RELATED"/>
    <property type="match status" value="1"/>
</dbReference>
<dbReference type="SUPFAM" id="SSF52218">
    <property type="entry name" value="Flavoproteins"/>
    <property type="match status" value="1"/>
</dbReference>
<dbReference type="Gene3D" id="3.40.50.80">
    <property type="entry name" value="Nucleotide-binding domain of ferredoxin-NADP reductase (FNR) module"/>
    <property type="match status" value="1"/>
</dbReference>
<dbReference type="InterPro" id="IPR001433">
    <property type="entry name" value="OxRdtase_FAD/NAD-bd"/>
</dbReference>
<feature type="domain" description="Flavodoxin-like" evidence="12">
    <location>
        <begin position="71"/>
        <end position="209"/>
    </location>
</feature>
<evidence type="ECO:0000256" key="5">
    <source>
        <dbReference type="ARBA" id="ARBA00022630"/>
    </source>
</evidence>
<evidence type="ECO:0000259" key="12">
    <source>
        <dbReference type="PROSITE" id="PS50902"/>
    </source>
</evidence>
<keyword evidence="6" id="KW-0288">FMN</keyword>
<keyword evidence="11" id="KW-0198">Cysteine biosynthesis</keyword>
<dbReference type="InterPro" id="IPR023173">
    <property type="entry name" value="NADPH_Cyt_P450_Rdtase_alpha"/>
</dbReference>
<dbReference type="InterPro" id="IPR017938">
    <property type="entry name" value="Riboflavin_synthase-like_b-brl"/>
</dbReference>
<gene>
    <name evidence="14" type="ORF">ACFQ2N_04315</name>
</gene>
<dbReference type="InterPro" id="IPR010199">
    <property type="entry name" value="CysJ"/>
</dbReference>
<dbReference type="Gene3D" id="1.20.990.10">
    <property type="entry name" value="NADPH-cytochrome p450 Reductase, Chain A, domain 3"/>
    <property type="match status" value="1"/>
</dbReference>
<reference evidence="15" key="1">
    <citation type="journal article" date="2019" name="Int. J. Syst. Evol. Microbiol.">
        <title>The Global Catalogue of Microorganisms (GCM) 10K type strain sequencing project: providing services to taxonomists for standard genome sequencing and annotation.</title>
        <authorList>
            <consortium name="The Broad Institute Genomics Platform"/>
            <consortium name="The Broad Institute Genome Sequencing Center for Infectious Disease"/>
            <person name="Wu L."/>
            <person name="Ma J."/>
        </authorList>
    </citation>
    <scope>NUCLEOTIDE SEQUENCE [LARGE SCALE GENOMIC DNA]</scope>
    <source>
        <strain evidence="15">CCUG 55854</strain>
    </source>
</reference>
<dbReference type="GO" id="GO:0004783">
    <property type="term" value="F:sulfite reductase (NADPH) activity"/>
    <property type="evidence" value="ECO:0007669"/>
    <property type="project" value="UniProtKB-EC"/>
</dbReference>
<dbReference type="EMBL" id="JBHTKN010000002">
    <property type="protein sequence ID" value="MFD1041572.1"/>
    <property type="molecule type" value="Genomic_DNA"/>
</dbReference>
<dbReference type="InterPro" id="IPR001709">
    <property type="entry name" value="Flavoprot_Pyr_Nucl_cyt_Rdtase"/>
</dbReference>
<dbReference type="PANTHER" id="PTHR19384:SF128">
    <property type="entry name" value="NADPH OXIDOREDUCTASE A"/>
    <property type="match status" value="1"/>
</dbReference>
<comment type="cofactor">
    <cofactor evidence="1">
        <name>FMN</name>
        <dbReference type="ChEBI" id="CHEBI:58210"/>
    </cofactor>
</comment>
<evidence type="ECO:0000256" key="4">
    <source>
        <dbReference type="ARBA" id="ARBA00022605"/>
    </source>
</evidence>
<keyword evidence="9" id="KW-0249">Electron transport</keyword>
<dbReference type="SUPFAM" id="SSF63380">
    <property type="entry name" value="Riboflavin synthase domain-like"/>
    <property type="match status" value="1"/>
</dbReference>
<dbReference type="SUPFAM" id="SSF52343">
    <property type="entry name" value="Ferredoxin reductase-like, C-terminal NADP-linked domain"/>
    <property type="match status" value="1"/>
</dbReference>
<keyword evidence="5" id="KW-0285">Flavoprotein</keyword>
<evidence type="ECO:0000256" key="10">
    <source>
        <dbReference type="ARBA" id="ARBA00023002"/>
    </source>
</evidence>
<evidence type="ECO:0000313" key="14">
    <source>
        <dbReference type="EMBL" id="MFD1041572.1"/>
    </source>
</evidence>
<evidence type="ECO:0000256" key="7">
    <source>
        <dbReference type="ARBA" id="ARBA00022827"/>
    </source>
</evidence>
<dbReference type="Gene3D" id="3.40.50.360">
    <property type="match status" value="1"/>
</dbReference>
<accession>A0ABW3LVE1</accession>
<dbReference type="RefSeq" id="WP_162377667.1">
    <property type="nucleotide sequence ID" value="NZ_JBHTKN010000002.1"/>
</dbReference>
<dbReference type="PRINTS" id="PR00369">
    <property type="entry name" value="FLAVODOXIN"/>
</dbReference>
<evidence type="ECO:0000259" key="13">
    <source>
        <dbReference type="PROSITE" id="PS51384"/>
    </source>
</evidence>
<dbReference type="InterPro" id="IPR001094">
    <property type="entry name" value="Flavdoxin-like"/>
</dbReference>
<comment type="cofactor">
    <cofactor evidence="2">
        <name>FAD</name>
        <dbReference type="ChEBI" id="CHEBI:57692"/>
    </cofactor>
</comment>
<evidence type="ECO:0000256" key="3">
    <source>
        <dbReference type="ARBA" id="ARBA00022448"/>
    </source>
</evidence>
<evidence type="ECO:0000256" key="2">
    <source>
        <dbReference type="ARBA" id="ARBA00001974"/>
    </source>
</evidence>
<dbReference type="PROSITE" id="PS50902">
    <property type="entry name" value="FLAVODOXIN_LIKE"/>
    <property type="match status" value="1"/>
</dbReference>
<evidence type="ECO:0000256" key="6">
    <source>
        <dbReference type="ARBA" id="ARBA00022643"/>
    </source>
</evidence>
<dbReference type="InterPro" id="IPR017927">
    <property type="entry name" value="FAD-bd_FR_type"/>
</dbReference>
<dbReference type="Pfam" id="PF00258">
    <property type="entry name" value="Flavodoxin_1"/>
    <property type="match status" value="1"/>
</dbReference>
<keyword evidence="8" id="KW-0521">NADP</keyword>
<dbReference type="InterPro" id="IPR008254">
    <property type="entry name" value="Flavodoxin/NO_synth"/>
</dbReference>